<dbReference type="EMBL" id="LKTM01000350">
    <property type="protein sequence ID" value="KQH76537.1"/>
    <property type="molecule type" value="Genomic_DNA"/>
</dbReference>
<evidence type="ECO:0000256" key="7">
    <source>
        <dbReference type="SAM" id="Phobius"/>
    </source>
</evidence>
<feature type="domain" description="P-type ATPase A" evidence="8">
    <location>
        <begin position="99"/>
        <end position="191"/>
    </location>
</feature>
<dbReference type="InterPro" id="IPR001757">
    <property type="entry name" value="P_typ_ATPase"/>
</dbReference>
<dbReference type="PANTHER" id="PTHR42861">
    <property type="entry name" value="CALCIUM-TRANSPORTING ATPASE"/>
    <property type="match status" value="1"/>
</dbReference>
<dbReference type="Gene3D" id="3.40.1110.10">
    <property type="entry name" value="Calcium-transporting ATPase, cytoplasmic domain N"/>
    <property type="match status" value="1"/>
</dbReference>
<accession>A0A0Q2LK58</accession>
<feature type="transmembrane region" description="Helical" evidence="7">
    <location>
        <begin position="660"/>
        <end position="683"/>
    </location>
</feature>
<gene>
    <name evidence="9" type="ORF">AO501_28340</name>
</gene>
<dbReference type="CDD" id="cd02609">
    <property type="entry name" value="P-type_ATPase"/>
    <property type="match status" value="1"/>
</dbReference>
<dbReference type="InterPro" id="IPR023299">
    <property type="entry name" value="ATPase_P-typ_cyto_dom_N"/>
</dbReference>
<dbReference type="InterPro" id="IPR023214">
    <property type="entry name" value="HAD_sf"/>
</dbReference>
<evidence type="ECO:0000256" key="1">
    <source>
        <dbReference type="ARBA" id="ARBA00004651"/>
    </source>
</evidence>
<dbReference type="PRINTS" id="PR00119">
    <property type="entry name" value="CATATPASE"/>
</dbReference>
<dbReference type="RefSeq" id="WP_055580641.1">
    <property type="nucleotide sequence ID" value="NZ_LKTM01000350.1"/>
</dbReference>
<keyword evidence="4" id="KW-1278">Translocase</keyword>
<evidence type="ECO:0000256" key="4">
    <source>
        <dbReference type="ARBA" id="ARBA00022967"/>
    </source>
</evidence>
<comment type="caution">
    <text evidence="9">The sequence shown here is derived from an EMBL/GenBank/DDBJ whole genome shotgun (WGS) entry which is preliminary data.</text>
</comment>
<dbReference type="PRINTS" id="PR00120">
    <property type="entry name" value="HATPASE"/>
</dbReference>
<evidence type="ECO:0000313" key="10">
    <source>
        <dbReference type="Proteomes" id="UP000051677"/>
    </source>
</evidence>
<dbReference type="Proteomes" id="UP000051677">
    <property type="component" value="Unassembled WGS sequence"/>
</dbReference>
<dbReference type="SUPFAM" id="SSF81665">
    <property type="entry name" value="Calcium ATPase, transmembrane domain M"/>
    <property type="match status" value="1"/>
</dbReference>
<evidence type="ECO:0000313" key="9">
    <source>
        <dbReference type="EMBL" id="KQH76537.1"/>
    </source>
</evidence>
<dbReference type="InterPro" id="IPR044492">
    <property type="entry name" value="P_typ_ATPase_HD_dom"/>
</dbReference>
<dbReference type="SFLD" id="SFLDG00002">
    <property type="entry name" value="C1.7:_P-type_atpase_like"/>
    <property type="match status" value="1"/>
</dbReference>
<feature type="transmembrane region" description="Helical" evidence="7">
    <location>
        <begin position="210"/>
        <end position="230"/>
    </location>
</feature>
<dbReference type="InterPro" id="IPR036412">
    <property type="entry name" value="HAD-like_sf"/>
</dbReference>
<dbReference type="InterPro" id="IPR018303">
    <property type="entry name" value="ATPase_P-typ_P_site"/>
</dbReference>
<feature type="transmembrane region" description="Helical" evidence="7">
    <location>
        <begin position="45"/>
        <end position="75"/>
    </location>
</feature>
<dbReference type="Gene3D" id="1.20.1110.10">
    <property type="entry name" value="Calcium-transporting ATPase, transmembrane domain"/>
    <property type="match status" value="1"/>
</dbReference>
<dbReference type="InterPro" id="IPR023298">
    <property type="entry name" value="ATPase_P-typ_TM_dom_sf"/>
</dbReference>
<dbReference type="GO" id="GO:0016887">
    <property type="term" value="F:ATP hydrolysis activity"/>
    <property type="evidence" value="ECO:0007669"/>
    <property type="project" value="InterPro"/>
</dbReference>
<name>A0A0Q2LK58_MYCGO</name>
<dbReference type="SUPFAM" id="SSF56784">
    <property type="entry name" value="HAD-like"/>
    <property type="match status" value="1"/>
</dbReference>
<feature type="transmembrane region" description="Helical" evidence="7">
    <location>
        <begin position="586"/>
        <end position="606"/>
    </location>
</feature>
<evidence type="ECO:0000256" key="2">
    <source>
        <dbReference type="ARBA" id="ARBA00022475"/>
    </source>
</evidence>
<organism evidence="9 10">
    <name type="scientific">Mycobacterium gordonae</name>
    <dbReference type="NCBI Taxonomy" id="1778"/>
    <lineage>
        <taxon>Bacteria</taxon>
        <taxon>Bacillati</taxon>
        <taxon>Actinomycetota</taxon>
        <taxon>Actinomycetes</taxon>
        <taxon>Mycobacteriales</taxon>
        <taxon>Mycobacteriaceae</taxon>
        <taxon>Mycobacterium</taxon>
    </lineage>
</organism>
<dbReference type="STRING" id="1778.A9W97_09785"/>
<dbReference type="OrthoDB" id="9814270at2"/>
<evidence type="ECO:0000256" key="5">
    <source>
        <dbReference type="ARBA" id="ARBA00022989"/>
    </source>
</evidence>
<keyword evidence="3 7" id="KW-0812">Transmembrane</keyword>
<dbReference type="PROSITE" id="PS00154">
    <property type="entry name" value="ATPASE_E1_E2"/>
    <property type="match status" value="1"/>
</dbReference>
<dbReference type="SFLD" id="SFLDF00027">
    <property type="entry name" value="p-type_atpase"/>
    <property type="match status" value="1"/>
</dbReference>
<proteinExistence type="predicted"/>
<feature type="transmembrane region" description="Helical" evidence="7">
    <location>
        <begin position="242"/>
        <end position="269"/>
    </location>
</feature>
<sequence>MTASGLTDAEVAQRVADGQANDVPERATRSIAHIVRANVFTRINAILGVLFGIVLLTGSLINGLFGMLIVANSVIGMVQEIRAKQTLDRLAIIGQAKPLVRRQSGTVTLPPGDVVLDDIIELGPGDQIVVDGEAVETRNLEIDESLLTGEADPIAKEVGDKVMSGSFVVAGAGAYRATKVGGDAYAAKLAAEASKFTLVKSELRNGINRILQFITYLLIPVGLLTIYTQLFTTNVGWRESVLAMVGALVPMVPEGLVLMTSIAFAVGVVRLGRRQCLVQELPAIEGLARVDVVCADKTGTLTETGMRVSEVRELDDAAQSVAEVLAALAAADPRPNASMLAISEAYDKAPGWIPSATAPFKSATKWSGVSFGDHGNWVIGAPDVLLDPQSAAAEQAERFGAQGLRVLLLGSAVVPVDDPEAPGAVTPVALVVLEQRVRPDARETLEYFAAQSVAVKVISGDNAVSVGAVADKLGLHGRAMDARRLPTDQAELADALDSHNTFGRVRPDQKRAIVHALQSHGHTVAMTGDGVNDVLALKDADIGVAMGAGSPASRAVAQIVLLDNRFATLPYVVGEGRRVIGNIERVATLFLTKTVYAALLALLVGLECLLAKPLGAEPLLYPFQPIHVTIAAWFTIGIPSFILSLAPNNERAYPGFVRRVLSSALPAGLIVGIATFATYLTAYHGRHATSVQQDQASTAALITLLVTAVWVLAVAARPYEWWRLALVIASASAYVLIFSLPWAQRKFFLDPSNLWVTSVALGIGVLGAATIETMWWVRARILGVRPQVWHRRTS</sequence>
<evidence type="ECO:0000259" key="8">
    <source>
        <dbReference type="Pfam" id="PF00122"/>
    </source>
</evidence>
<dbReference type="InterPro" id="IPR059000">
    <property type="entry name" value="ATPase_P-type_domA"/>
</dbReference>
<dbReference type="GO" id="GO:0005886">
    <property type="term" value="C:plasma membrane"/>
    <property type="evidence" value="ECO:0007669"/>
    <property type="project" value="UniProtKB-SubCell"/>
</dbReference>
<feature type="transmembrane region" description="Helical" evidence="7">
    <location>
        <begin position="695"/>
        <end position="714"/>
    </location>
</feature>
<reference evidence="9 10" key="1">
    <citation type="submission" date="2015-10" db="EMBL/GenBank/DDBJ databases">
        <title>Mycobacterium gordonae draft genome assembly.</title>
        <authorList>
            <person name="Ustinova V."/>
            <person name="Smirnova T."/>
            <person name="Blagodatskikh K."/>
            <person name="Varlamov D."/>
            <person name="Larionova E."/>
            <person name="Chernousova L."/>
        </authorList>
    </citation>
    <scope>NUCLEOTIDE SEQUENCE [LARGE SCALE GENOMIC DNA]</scope>
    <source>
        <strain evidence="9 10">CTRI 14-8773</strain>
    </source>
</reference>
<evidence type="ECO:0000256" key="3">
    <source>
        <dbReference type="ARBA" id="ARBA00022692"/>
    </source>
</evidence>
<dbReference type="GO" id="GO:0005524">
    <property type="term" value="F:ATP binding"/>
    <property type="evidence" value="ECO:0007669"/>
    <property type="project" value="InterPro"/>
</dbReference>
<comment type="subcellular location">
    <subcellularLocation>
        <location evidence="1">Cell membrane</location>
        <topology evidence="1">Multi-pass membrane protein</topology>
    </subcellularLocation>
</comment>
<dbReference type="Pfam" id="PF00702">
    <property type="entry name" value="Hydrolase"/>
    <property type="match status" value="1"/>
</dbReference>
<dbReference type="NCBIfam" id="TIGR01494">
    <property type="entry name" value="ATPase_P-type"/>
    <property type="match status" value="2"/>
</dbReference>
<protein>
    <submittedName>
        <fullName evidence="9">Magnesium-transporting ATPase</fullName>
    </submittedName>
</protein>
<feature type="transmembrane region" description="Helical" evidence="7">
    <location>
        <begin position="754"/>
        <end position="777"/>
    </location>
</feature>
<dbReference type="SFLD" id="SFLDS00003">
    <property type="entry name" value="Haloacid_Dehalogenase"/>
    <property type="match status" value="1"/>
</dbReference>
<dbReference type="Gene3D" id="3.40.50.1000">
    <property type="entry name" value="HAD superfamily/HAD-like"/>
    <property type="match status" value="1"/>
</dbReference>
<keyword evidence="5 7" id="KW-1133">Transmembrane helix</keyword>
<feature type="transmembrane region" description="Helical" evidence="7">
    <location>
        <begin position="626"/>
        <end position="648"/>
    </location>
</feature>
<keyword evidence="2" id="KW-1003">Cell membrane</keyword>
<dbReference type="SUPFAM" id="SSF81653">
    <property type="entry name" value="Calcium ATPase, transduction domain A"/>
    <property type="match status" value="1"/>
</dbReference>
<dbReference type="FunFam" id="3.40.1110.10:FF:000112">
    <property type="entry name" value="Metal cation transporter P-type ATPase"/>
    <property type="match status" value="1"/>
</dbReference>
<keyword evidence="6 7" id="KW-0472">Membrane</keyword>
<dbReference type="Gene3D" id="2.70.150.10">
    <property type="entry name" value="Calcium-transporting ATPase, cytoplasmic transduction domain A"/>
    <property type="match status" value="1"/>
</dbReference>
<evidence type="ECO:0000256" key="6">
    <source>
        <dbReference type="ARBA" id="ARBA00023136"/>
    </source>
</evidence>
<dbReference type="Pfam" id="PF00122">
    <property type="entry name" value="E1-E2_ATPase"/>
    <property type="match status" value="1"/>
</dbReference>
<feature type="transmembrane region" description="Helical" evidence="7">
    <location>
        <begin position="721"/>
        <end position="742"/>
    </location>
</feature>
<dbReference type="AlphaFoldDB" id="A0A0Q2LK58"/>
<dbReference type="InterPro" id="IPR008250">
    <property type="entry name" value="ATPase_P-typ_transduc_dom_A_sf"/>
</dbReference>